<feature type="transmembrane region" description="Helical" evidence="1">
    <location>
        <begin position="276"/>
        <end position="297"/>
    </location>
</feature>
<sequence length="303" mass="32321">MDVWKLAVTGIGPAVVTGAVIALGLVLVVRGLRPGAPVLADALARLDVQAGPPPQAQVPARNRSERLGQWLHLRGAVPVTAAQRRLLELQGKPLSEFAADKLIMALLGLITPVVVLGVFSFVVGVPPALPAGVAVVGAVAGWFAPDLLLRRGAEAGRSAAGEALFLYFDLIVLERMANLSAAQSLESAANLSDAPLFTQLRGALTRARLQQQAPWNEIRRLADRLQLPELADVADVMSLDETGATLNDALRARVRELRDSHLTATRIAAHEVSERMTIYMVIPAMIFGLIFLTPPMLRLMGVA</sequence>
<comment type="caution">
    <text evidence="2">The sequence shown here is derived from an EMBL/GenBank/DDBJ whole genome shotgun (WGS) entry which is preliminary data.</text>
</comment>
<protein>
    <submittedName>
        <fullName evidence="2">Uncharacterized protein</fullName>
    </submittedName>
</protein>
<keyword evidence="1" id="KW-0812">Transmembrane</keyword>
<keyword evidence="3" id="KW-1185">Reference proteome</keyword>
<gene>
    <name evidence="2" type="ORF">CLV29_2561</name>
</gene>
<evidence type="ECO:0000256" key="1">
    <source>
        <dbReference type="SAM" id="Phobius"/>
    </source>
</evidence>
<dbReference type="AlphaFoldDB" id="A0A4V3EMT7"/>
<evidence type="ECO:0000313" key="2">
    <source>
        <dbReference type="EMBL" id="TDT31148.1"/>
    </source>
</evidence>
<dbReference type="Proteomes" id="UP000295371">
    <property type="component" value="Unassembled WGS sequence"/>
</dbReference>
<dbReference type="OrthoDB" id="3826732at2"/>
<reference evidence="2 3" key="1">
    <citation type="submission" date="2019-03" db="EMBL/GenBank/DDBJ databases">
        <title>Genomic Encyclopedia of Archaeal and Bacterial Type Strains, Phase II (KMG-II): from individual species to whole genera.</title>
        <authorList>
            <person name="Goeker M."/>
        </authorList>
    </citation>
    <scope>NUCLEOTIDE SEQUENCE [LARGE SCALE GENOMIC DNA]</scope>
    <source>
        <strain evidence="2 3">DSM 24323</strain>
    </source>
</reference>
<organism evidence="2 3">
    <name type="scientific">Naumannella halotolerans</name>
    <dbReference type="NCBI Taxonomy" id="993414"/>
    <lineage>
        <taxon>Bacteria</taxon>
        <taxon>Bacillati</taxon>
        <taxon>Actinomycetota</taxon>
        <taxon>Actinomycetes</taxon>
        <taxon>Propionibacteriales</taxon>
        <taxon>Propionibacteriaceae</taxon>
        <taxon>Naumannella</taxon>
    </lineage>
</organism>
<dbReference type="PANTHER" id="PTHR35007">
    <property type="entry name" value="INTEGRAL MEMBRANE PROTEIN-RELATED"/>
    <property type="match status" value="1"/>
</dbReference>
<keyword evidence="1" id="KW-1133">Transmembrane helix</keyword>
<feature type="transmembrane region" description="Helical" evidence="1">
    <location>
        <begin position="129"/>
        <end position="149"/>
    </location>
</feature>
<accession>A0A4V3EMT7</accession>
<evidence type="ECO:0000313" key="3">
    <source>
        <dbReference type="Proteomes" id="UP000295371"/>
    </source>
</evidence>
<feature type="transmembrane region" description="Helical" evidence="1">
    <location>
        <begin position="102"/>
        <end position="123"/>
    </location>
</feature>
<dbReference type="EMBL" id="SOAW01000002">
    <property type="protein sequence ID" value="TDT31148.1"/>
    <property type="molecule type" value="Genomic_DNA"/>
</dbReference>
<dbReference type="RefSeq" id="WP_133755454.1">
    <property type="nucleotide sequence ID" value="NZ_SOAW01000002.1"/>
</dbReference>
<dbReference type="PANTHER" id="PTHR35007:SF1">
    <property type="entry name" value="PILUS ASSEMBLY PROTEIN"/>
    <property type="match status" value="1"/>
</dbReference>
<name>A0A4V3EMT7_9ACTN</name>
<keyword evidence="1" id="KW-0472">Membrane</keyword>
<proteinExistence type="predicted"/>
<feature type="transmembrane region" description="Helical" evidence="1">
    <location>
        <begin position="6"/>
        <end position="29"/>
    </location>
</feature>